<dbReference type="GO" id="GO:1990072">
    <property type="term" value="C:TRAPPIII protein complex"/>
    <property type="evidence" value="ECO:0007669"/>
    <property type="project" value="TreeGrafter"/>
</dbReference>
<accession>A0AAF0DZG5</accession>
<gene>
    <name evidence="2" type="ORF">MOBT1_001660</name>
</gene>
<dbReference type="InterPro" id="IPR055427">
    <property type="entry name" value="TRAPPC13_N"/>
</dbReference>
<organism evidence="2 3">
    <name type="scientific">Malassezia obtusa</name>
    <dbReference type="NCBI Taxonomy" id="76774"/>
    <lineage>
        <taxon>Eukaryota</taxon>
        <taxon>Fungi</taxon>
        <taxon>Dikarya</taxon>
        <taxon>Basidiomycota</taxon>
        <taxon>Ustilaginomycotina</taxon>
        <taxon>Malasseziomycetes</taxon>
        <taxon>Malasseziales</taxon>
        <taxon>Malasseziaceae</taxon>
        <taxon>Malassezia</taxon>
    </lineage>
</organism>
<name>A0AAF0DZG5_9BASI</name>
<sequence>MDPDAAPAPLVVKVMRMSAPVLATQSVPLFETAGESGSALDAASSVEPFAESTWDTVKDAYARGGDAHFSRAHDTVRDAAYTDHLTLPSSFGFVSVGEMFSVLVSVVNESDAAVRGVQVQVDMQNSTADAERPEEHPMVRAPPSVCTLEPQKRLSVVARHRIQSTLPHAVVCRVRFEREGSKNETWMTKVYKFNVNPAPIALHTTAHGNRAGLMDPAPAIRERAYIQVQAHNISARAVVVEQVELESDAWEWHVIDAFEAKSTARHLSPKDVQQWVLVLTPRQPEAVQRATLDQLAAAPPEKRVVNVVHALGTLAVQWRVPGGETGITRIGPIQRTVSRTAAVPCGTSGQEPRLAVQALLQKPERAQALVPCTCTVRISLHDLQSTPTSEAQTYRLALMPKSGTWTDMQLLGPSTIRVEPDTDLALPVVPLHSGVVRSGGMALVLYGYTETMELDPPRVLREWPCFVELVVEEAD</sequence>
<evidence type="ECO:0000313" key="2">
    <source>
        <dbReference type="EMBL" id="WFD02971.1"/>
    </source>
</evidence>
<dbReference type="Proteomes" id="UP001214603">
    <property type="component" value="Chromosome 2"/>
</dbReference>
<proteinExistence type="predicted"/>
<dbReference type="AlphaFoldDB" id="A0AAF0DZG5"/>
<dbReference type="InterPro" id="IPR010378">
    <property type="entry name" value="TRAPPC13"/>
</dbReference>
<evidence type="ECO:0000313" key="3">
    <source>
        <dbReference type="Proteomes" id="UP001214603"/>
    </source>
</evidence>
<protein>
    <recommendedName>
        <fullName evidence="1">Trafficking protein particle complex subunit 13 N-terminal domain-containing protein</fullName>
    </recommendedName>
</protein>
<keyword evidence="3" id="KW-1185">Reference proteome</keyword>
<dbReference type="EMBL" id="CP119935">
    <property type="protein sequence ID" value="WFD02971.1"/>
    <property type="molecule type" value="Genomic_DNA"/>
</dbReference>
<feature type="domain" description="Trafficking protein particle complex subunit 13 N-terminal" evidence="1">
    <location>
        <begin position="10"/>
        <end position="195"/>
    </location>
</feature>
<dbReference type="PANTHER" id="PTHR13134:SF3">
    <property type="entry name" value="TRAFFICKING PROTEIN PARTICLE COMPLEX SUBUNIT 13"/>
    <property type="match status" value="1"/>
</dbReference>
<dbReference type="PANTHER" id="PTHR13134">
    <property type="entry name" value="TRAFFICKING PROTEIN PARTICLE COMPLEX SUBUNIT 13"/>
    <property type="match status" value="1"/>
</dbReference>
<reference evidence="2" key="1">
    <citation type="submission" date="2023-03" db="EMBL/GenBank/DDBJ databases">
        <title>Mating type loci evolution in Malassezia.</title>
        <authorList>
            <person name="Coelho M.A."/>
        </authorList>
    </citation>
    <scope>NUCLEOTIDE SEQUENCE</scope>
    <source>
        <strain evidence="2">CBS 7876</strain>
    </source>
</reference>
<dbReference type="Pfam" id="PF06159">
    <property type="entry name" value="TRAPPC13_N"/>
    <property type="match status" value="1"/>
</dbReference>
<evidence type="ECO:0000259" key="1">
    <source>
        <dbReference type="Pfam" id="PF06159"/>
    </source>
</evidence>